<feature type="compositionally biased region" description="Low complexity" evidence="6">
    <location>
        <begin position="430"/>
        <end position="442"/>
    </location>
</feature>
<evidence type="ECO:0000313" key="9">
    <source>
        <dbReference type="EMBL" id="EDM80020.1"/>
    </source>
</evidence>
<keyword evidence="3 7" id="KW-1133">Transmembrane helix</keyword>
<dbReference type="STRING" id="391625.PPSIR1_20374"/>
<evidence type="ECO:0000256" key="4">
    <source>
        <dbReference type="ARBA" id="ARBA00023136"/>
    </source>
</evidence>
<organism evidence="9 10">
    <name type="scientific">Plesiocystis pacifica SIR-1</name>
    <dbReference type="NCBI Taxonomy" id="391625"/>
    <lineage>
        <taxon>Bacteria</taxon>
        <taxon>Pseudomonadati</taxon>
        <taxon>Myxococcota</taxon>
        <taxon>Polyangia</taxon>
        <taxon>Nannocystales</taxon>
        <taxon>Nannocystaceae</taxon>
        <taxon>Plesiocystis</taxon>
    </lineage>
</organism>
<comment type="caution">
    <text evidence="9">The sequence shown here is derived from an EMBL/GenBank/DDBJ whole genome shotgun (WGS) entry which is preliminary data.</text>
</comment>
<evidence type="ECO:0000256" key="7">
    <source>
        <dbReference type="SAM" id="Phobius"/>
    </source>
</evidence>
<protein>
    <submittedName>
        <fullName evidence="9">Putative transporter</fullName>
    </submittedName>
</protein>
<gene>
    <name evidence="9" type="ORF">PPSIR1_20374</name>
</gene>
<feature type="region of interest" description="Disordered" evidence="6">
    <location>
        <begin position="430"/>
        <end position="460"/>
    </location>
</feature>
<reference evidence="9 10" key="1">
    <citation type="submission" date="2007-06" db="EMBL/GenBank/DDBJ databases">
        <authorList>
            <person name="Shimkets L."/>
            <person name="Ferriera S."/>
            <person name="Johnson J."/>
            <person name="Kravitz S."/>
            <person name="Beeson K."/>
            <person name="Sutton G."/>
            <person name="Rogers Y.-H."/>
            <person name="Friedman R."/>
            <person name="Frazier M."/>
            <person name="Venter J.C."/>
        </authorList>
    </citation>
    <scope>NUCLEOTIDE SEQUENCE [LARGE SCALE GENOMIC DNA]</scope>
    <source>
        <strain evidence="9 10">SIR-1</strain>
    </source>
</reference>
<dbReference type="Pfam" id="PF00999">
    <property type="entry name" value="Na_H_Exchanger"/>
    <property type="match status" value="1"/>
</dbReference>
<dbReference type="eggNOG" id="COG0475">
    <property type="taxonomic scope" value="Bacteria"/>
</dbReference>
<keyword evidence="10" id="KW-1185">Reference proteome</keyword>
<feature type="transmembrane region" description="Helical" evidence="7">
    <location>
        <begin position="314"/>
        <end position="345"/>
    </location>
</feature>
<feature type="transmembrane region" description="Helical" evidence="7">
    <location>
        <begin position="261"/>
        <end position="294"/>
    </location>
</feature>
<feature type="transmembrane region" description="Helical" evidence="7">
    <location>
        <begin position="33"/>
        <end position="50"/>
    </location>
</feature>
<feature type="domain" description="Cation/H+ exchanger transmembrane" evidence="8">
    <location>
        <begin position="43"/>
        <end position="357"/>
    </location>
</feature>
<comment type="subcellular location">
    <subcellularLocation>
        <location evidence="1">Membrane</location>
        <topology evidence="1">Multi-pass membrane protein</topology>
    </subcellularLocation>
</comment>
<evidence type="ECO:0000313" key="10">
    <source>
        <dbReference type="Proteomes" id="UP000005801"/>
    </source>
</evidence>
<evidence type="ECO:0000256" key="5">
    <source>
        <dbReference type="SAM" id="Coils"/>
    </source>
</evidence>
<dbReference type="InterPro" id="IPR038770">
    <property type="entry name" value="Na+/solute_symporter_sf"/>
</dbReference>
<dbReference type="EMBL" id="ABCS01000014">
    <property type="protein sequence ID" value="EDM80020.1"/>
    <property type="molecule type" value="Genomic_DNA"/>
</dbReference>
<evidence type="ECO:0000256" key="2">
    <source>
        <dbReference type="ARBA" id="ARBA00022692"/>
    </source>
</evidence>
<feature type="coiled-coil region" evidence="5">
    <location>
        <begin position="762"/>
        <end position="796"/>
    </location>
</feature>
<evidence type="ECO:0000256" key="6">
    <source>
        <dbReference type="SAM" id="MobiDB-lite"/>
    </source>
</evidence>
<name>A6G251_9BACT</name>
<dbReference type="PANTHER" id="PTHR43021">
    <property type="entry name" value="NA(+)/H(+) ANTIPORTER-RELATED"/>
    <property type="match status" value="1"/>
</dbReference>
<keyword evidence="5" id="KW-0175">Coiled coil</keyword>
<dbReference type="GO" id="GO:1902600">
    <property type="term" value="P:proton transmembrane transport"/>
    <property type="evidence" value="ECO:0007669"/>
    <property type="project" value="InterPro"/>
</dbReference>
<feature type="transmembrane region" description="Helical" evidence="7">
    <location>
        <begin position="192"/>
        <end position="216"/>
    </location>
</feature>
<dbReference type="PANTHER" id="PTHR43021:SF2">
    <property type="entry name" value="CATION_H+ EXCHANGER DOMAIN-CONTAINING PROTEIN"/>
    <property type="match status" value="1"/>
</dbReference>
<feature type="transmembrane region" description="Helical" evidence="7">
    <location>
        <begin position="122"/>
        <end position="144"/>
    </location>
</feature>
<evidence type="ECO:0000259" key="8">
    <source>
        <dbReference type="Pfam" id="PF00999"/>
    </source>
</evidence>
<feature type="region of interest" description="Disordered" evidence="6">
    <location>
        <begin position="1253"/>
        <end position="1272"/>
    </location>
</feature>
<dbReference type="GO" id="GO:0015297">
    <property type="term" value="F:antiporter activity"/>
    <property type="evidence" value="ECO:0007669"/>
    <property type="project" value="InterPro"/>
</dbReference>
<dbReference type="InterPro" id="IPR006153">
    <property type="entry name" value="Cation/H_exchanger_TM"/>
</dbReference>
<dbReference type="GO" id="GO:0016020">
    <property type="term" value="C:membrane"/>
    <property type="evidence" value="ECO:0007669"/>
    <property type="project" value="UniProtKB-SubCell"/>
</dbReference>
<dbReference type="InterPro" id="IPR027417">
    <property type="entry name" value="P-loop_NTPase"/>
</dbReference>
<dbReference type="SUPFAM" id="SSF52540">
    <property type="entry name" value="P-loop containing nucleoside triphosphate hydrolases"/>
    <property type="match status" value="1"/>
</dbReference>
<feature type="transmembrane region" description="Helical" evidence="7">
    <location>
        <begin position="236"/>
        <end position="254"/>
    </location>
</feature>
<evidence type="ECO:0000256" key="1">
    <source>
        <dbReference type="ARBA" id="ARBA00004141"/>
    </source>
</evidence>
<sequence>MAPMKKVVVVLGLLAMMFGLRFLQTDGGAGPDPLTLAAIGFVILAAFALAELLSRVGLPKVTGYILSGLVLGPQAADVLSEEVVTEMGMFNTLAVGLIALTAGLELEFAALKRLARTLLSTVGAKIVIAAPLVGLALIAAEAAFHPLQSGSGPQGMAVALALIFGALSIGTSPAIALAIISETGAKGRLSELVLGIAVLKDLVVVVAMAVALAAAGSVLSGGGEGAHALLHVAEEIGLSIVVGAVLGGLLIAYLRWIQAEMLLFVAAMVLVVSELTIAYHLEQLLVLIVAGFVVRNFSDYEHDLLHPLEMVSLPVFVVFFTIAGASVNIAATLALLPLALILFVVRGGGFWVAAKVGARVGAEPPAVADNAWYAYLPQAGVTLGLVKGAANALPELAAPIQDLGMAVVTLNLLAGPLALRASLRRAGELPAEGEGAATTSAGHEAEADPDAPEARTRKPSTRELVLDELDPRLQVRVKELSAELARTLDRGVRPHVEPWIAVRRRAFAHLDTASPAALVALAEAPPRSQVAALAEGLAVAFEASANHLQRVDSSDEVALEARWLTPADDTEGFGPRTRQSLRRLRVAVGSRRAAKRQLPLRLIAREAFEPRLVTALLELFRQSCRTDAELAELLRRRLSGGIEAEDLPDQIDTLLDDFAASSKSIIAGALTAGSRRMHQLLARIDSPAMPTRHLDFSEAAAGIERELAALQHEAELWPEVNEACWQTVAVTARLLRLDTKLAESRGVVARIDGAKTTIDGELQGFERRLGDLTELLEQTEEKAELDDEALMKLEARCSGLLPKPSLKKLRQAELELRRSTTSRTIRRALRDVFARETGTEHLVATELVATATVPALIRPREVEVRELVDGEVAGRLVPEIERTIAEATKLVIDTRTAAKDLVSDAERSFEFHRTHRAQGEAGGPGSLHASLEHLRARLVELRRVQVEALDGAARGFEAEFDALDARLWEALEEATGVSDAAGWVGRQTDLARRQVGRSLVEIRGRVRAQWARVRGRGDDLLTRLSRDYRLRAGLELPSAAEIAALVRATELRDLPLPPEYRALFEPEPVRDPRFFVVNREALRQIIRAERSWTQHHHGNGVLVVGRAGAGKSSLLNVASLRLGSRELLTLGGRERSGQHTSLALARAGVLPLLAAELRCEATEQAVLDHLKERHRAIVIDDLEVLLPLGGAALDELDILLRLVAHTRRTCFWLVAVGRPFYRRVEGLTPLRVGFAELLELGVDLGAGLGPDAGRPASFRAPTTERDGPVRSQRPTAAHAIGELLSSRHRISHLELRFPQSALRRELATLPFVELGPTDLPHYARLAELADGNLRVAMVEWCRRIEVDGEGEALNIRRNAGHRDLPFVRKLPATALAILAVILEFGPVRAEELARALGRPKDELARWLHFLTTSTLLVRDDHNNLRCPPLVRDLLSIELSELAVLPSGPDA</sequence>
<dbReference type="Gene3D" id="1.20.1530.20">
    <property type="match status" value="1"/>
</dbReference>
<feature type="transmembrane region" description="Helical" evidence="7">
    <location>
        <begin position="156"/>
        <end position="180"/>
    </location>
</feature>
<keyword evidence="4 7" id="KW-0472">Membrane</keyword>
<accession>A6G251</accession>
<dbReference type="Proteomes" id="UP000005801">
    <property type="component" value="Unassembled WGS sequence"/>
</dbReference>
<evidence type="ECO:0000256" key="3">
    <source>
        <dbReference type="ARBA" id="ARBA00022989"/>
    </source>
</evidence>
<keyword evidence="2 7" id="KW-0812">Transmembrane</keyword>
<proteinExistence type="predicted"/>